<dbReference type="Proteomes" id="UP000283513">
    <property type="component" value="Unassembled WGS sequence"/>
</dbReference>
<evidence type="ECO:0000313" key="12">
    <source>
        <dbReference type="Proteomes" id="UP000479531"/>
    </source>
</evidence>
<keyword evidence="1" id="KW-0238">DNA-binding</keyword>
<reference evidence="4 12" key="3">
    <citation type="submission" date="2019-10" db="EMBL/GenBank/DDBJ databases">
        <title>Roseburia spp. ameliorate alcoholic fatty liver via restoration of gut barrier function.</title>
        <authorList>
            <person name="Seo B."/>
            <person name="Ko G."/>
        </authorList>
    </citation>
    <scope>NUCLEOTIDE SEQUENCE [LARGE SCALE GENOMIC DNA]</scope>
    <source>
        <strain evidence="4 12">SNUG30017</strain>
    </source>
</reference>
<dbReference type="SUPFAM" id="SSF47413">
    <property type="entry name" value="lambda repressor-like DNA-binding domains"/>
    <property type="match status" value="1"/>
</dbReference>
<evidence type="ECO:0000313" key="9">
    <source>
        <dbReference type="Proteomes" id="UP000283586"/>
    </source>
</evidence>
<dbReference type="Gene3D" id="1.10.260.40">
    <property type="entry name" value="lambda repressor-like DNA-binding domains"/>
    <property type="match status" value="1"/>
</dbReference>
<dbReference type="EMBL" id="WGGT01000008">
    <property type="protein sequence ID" value="MVQ45668.1"/>
    <property type="molecule type" value="Genomic_DNA"/>
</dbReference>
<dbReference type="CDD" id="cd00093">
    <property type="entry name" value="HTH_XRE"/>
    <property type="match status" value="1"/>
</dbReference>
<evidence type="ECO:0000313" key="8">
    <source>
        <dbReference type="Proteomes" id="UP000283513"/>
    </source>
</evidence>
<dbReference type="EMBL" id="WNAJ01000011">
    <property type="protein sequence ID" value="MTR85487.1"/>
    <property type="molecule type" value="Genomic_DNA"/>
</dbReference>
<dbReference type="Proteomes" id="UP000284465">
    <property type="component" value="Unassembled WGS sequence"/>
</dbReference>
<dbReference type="Proteomes" id="UP000283586">
    <property type="component" value="Unassembled WGS sequence"/>
</dbReference>
<dbReference type="Proteomes" id="UP000479531">
    <property type="component" value="Unassembled WGS sequence"/>
</dbReference>
<evidence type="ECO:0000256" key="1">
    <source>
        <dbReference type="ARBA" id="ARBA00023125"/>
    </source>
</evidence>
<evidence type="ECO:0000313" key="3">
    <source>
        <dbReference type="EMBL" id="MTR85487.1"/>
    </source>
</evidence>
<gene>
    <name evidence="6" type="ORF">DW856_13600</name>
    <name evidence="5" type="ORF">DW927_08200</name>
    <name evidence="7" type="ORF">DWZ31_07450</name>
    <name evidence="4" type="ORF">GCK47_08120</name>
    <name evidence="3" type="ORF">GMD50_10515</name>
</gene>
<name>A0A3R6HLA5_9FIRM</name>
<dbReference type="EMBL" id="QSFP01000007">
    <property type="protein sequence ID" value="RHA67695.1"/>
    <property type="molecule type" value="Genomic_DNA"/>
</dbReference>
<evidence type="ECO:0000313" key="4">
    <source>
        <dbReference type="EMBL" id="MVQ45668.1"/>
    </source>
</evidence>
<evidence type="ECO:0000313" key="11">
    <source>
        <dbReference type="Proteomes" id="UP000478483"/>
    </source>
</evidence>
<organism evidence="7 9">
    <name type="scientific">Roseburia intestinalis</name>
    <dbReference type="NCBI Taxonomy" id="166486"/>
    <lineage>
        <taxon>Bacteria</taxon>
        <taxon>Bacillati</taxon>
        <taxon>Bacillota</taxon>
        <taxon>Clostridia</taxon>
        <taxon>Lachnospirales</taxon>
        <taxon>Lachnospiraceae</taxon>
        <taxon>Roseburia</taxon>
    </lineage>
</organism>
<evidence type="ECO:0000313" key="7">
    <source>
        <dbReference type="EMBL" id="RHN09267.1"/>
    </source>
</evidence>
<comment type="caution">
    <text evidence="7">The sequence shown here is derived from an EMBL/GenBank/DDBJ whole genome shotgun (WGS) entry which is preliminary data.</text>
</comment>
<dbReference type="EMBL" id="QRQN01000007">
    <property type="protein sequence ID" value="RHN09267.1"/>
    <property type="molecule type" value="Genomic_DNA"/>
</dbReference>
<dbReference type="EMBL" id="QSHO01000012">
    <property type="protein sequence ID" value="RHC15747.1"/>
    <property type="molecule type" value="Genomic_DNA"/>
</dbReference>
<dbReference type="GO" id="GO:0003677">
    <property type="term" value="F:DNA binding"/>
    <property type="evidence" value="ECO:0007669"/>
    <property type="project" value="UniProtKB-KW"/>
</dbReference>
<reference evidence="3 11" key="2">
    <citation type="journal article" date="2019" name="Nat. Med.">
        <title>A library of human gut bacterial isolates paired with longitudinal multiomics data enables mechanistic microbiome research.</title>
        <authorList>
            <person name="Poyet M."/>
            <person name="Groussin M."/>
            <person name="Gibbons S.M."/>
            <person name="Avila-Pacheco J."/>
            <person name="Jiang X."/>
            <person name="Kearney S.M."/>
            <person name="Perrotta A.R."/>
            <person name="Berdy B."/>
            <person name="Zhao S."/>
            <person name="Lieberman T.D."/>
            <person name="Swanson P.K."/>
            <person name="Smith M."/>
            <person name="Roesemann S."/>
            <person name="Alexander J.E."/>
            <person name="Rich S.A."/>
            <person name="Livny J."/>
            <person name="Vlamakis H."/>
            <person name="Clish C."/>
            <person name="Bullock K."/>
            <person name="Deik A."/>
            <person name="Scott J."/>
            <person name="Pierce K.A."/>
            <person name="Xavier R.J."/>
            <person name="Alm E.J."/>
        </authorList>
    </citation>
    <scope>NUCLEOTIDE SEQUENCE [LARGE SCALE GENOMIC DNA]</scope>
    <source>
        <strain evidence="3 11">BIOML-A1</strain>
    </source>
</reference>
<evidence type="ECO:0000313" key="5">
    <source>
        <dbReference type="EMBL" id="RHA67695.1"/>
    </source>
</evidence>
<reference evidence="8 9" key="1">
    <citation type="submission" date="2018-08" db="EMBL/GenBank/DDBJ databases">
        <title>A genome reference for cultivated species of the human gut microbiota.</title>
        <authorList>
            <person name="Zou Y."/>
            <person name="Xue W."/>
            <person name="Luo G."/>
        </authorList>
    </citation>
    <scope>NUCLEOTIDE SEQUENCE [LARGE SCALE GENOMIC DNA]</scope>
    <source>
        <strain evidence="7 9">AF31-21AC</strain>
        <strain evidence="6 8">AM37-1AC</strain>
        <strain evidence="5 10">AM43-11</strain>
    </source>
</reference>
<feature type="domain" description="HTH cro/C1-type" evidence="2">
    <location>
        <begin position="8"/>
        <end position="62"/>
    </location>
</feature>
<dbReference type="PROSITE" id="PS50943">
    <property type="entry name" value="HTH_CROC1"/>
    <property type="match status" value="1"/>
</dbReference>
<dbReference type="Pfam" id="PF01381">
    <property type="entry name" value="HTH_3"/>
    <property type="match status" value="1"/>
</dbReference>
<evidence type="ECO:0000313" key="10">
    <source>
        <dbReference type="Proteomes" id="UP000284465"/>
    </source>
</evidence>
<dbReference type="AlphaFoldDB" id="A0A3R6HLA5"/>
<proteinExistence type="predicted"/>
<accession>A0A3R6HLA5</accession>
<dbReference type="PANTHER" id="PTHR46558">
    <property type="entry name" value="TRACRIPTIONAL REGULATORY PROTEIN-RELATED-RELATED"/>
    <property type="match status" value="1"/>
</dbReference>
<evidence type="ECO:0000313" key="6">
    <source>
        <dbReference type="EMBL" id="RHC15747.1"/>
    </source>
</evidence>
<dbReference type="InterPro" id="IPR001387">
    <property type="entry name" value="Cro/C1-type_HTH"/>
</dbReference>
<dbReference type="SMART" id="SM00530">
    <property type="entry name" value="HTH_XRE"/>
    <property type="match status" value="1"/>
</dbReference>
<protein>
    <submittedName>
        <fullName evidence="7">Helix-turn-helix domain-containing protein</fullName>
    </submittedName>
</protein>
<evidence type="ECO:0000259" key="2">
    <source>
        <dbReference type="PROSITE" id="PS50943"/>
    </source>
</evidence>
<dbReference type="PANTHER" id="PTHR46558:SF11">
    <property type="entry name" value="HTH-TYPE TRANSCRIPTIONAL REGULATOR XRE"/>
    <property type="match status" value="1"/>
</dbReference>
<dbReference type="InterPro" id="IPR010982">
    <property type="entry name" value="Lambda_DNA-bd_dom_sf"/>
</dbReference>
<dbReference type="Proteomes" id="UP000478483">
    <property type="component" value="Unassembled WGS sequence"/>
</dbReference>
<sequence length="95" mass="10687">MLNLGEKLKQLRLEKNLTQKQLADRLGVAISAISSYESDTRCPTFDTLIKYARIFHVSTDYLLGLEPIHTLDVSGLSDTEILVVAQLVDIIRTKK</sequence>